<accession>A0A543IWE8</accession>
<keyword evidence="1 3" id="KW-0238">DNA-binding</keyword>
<dbReference type="Pfam" id="PF01381">
    <property type="entry name" value="HTH_3"/>
    <property type="match status" value="1"/>
</dbReference>
<evidence type="ECO:0000313" key="4">
    <source>
        <dbReference type="Proteomes" id="UP000319213"/>
    </source>
</evidence>
<dbReference type="SUPFAM" id="SSF47413">
    <property type="entry name" value="lambda repressor-like DNA-binding domains"/>
    <property type="match status" value="1"/>
</dbReference>
<evidence type="ECO:0000313" key="3">
    <source>
        <dbReference type="EMBL" id="TQM74895.1"/>
    </source>
</evidence>
<dbReference type="InterPro" id="IPR010982">
    <property type="entry name" value="Lambda_DNA-bd_dom_sf"/>
</dbReference>
<dbReference type="OrthoDB" id="3675359at2"/>
<dbReference type="InterPro" id="IPR050807">
    <property type="entry name" value="TransReg_Diox_bact_type"/>
</dbReference>
<dbReference type="SUPFAM" id="SSF81901">
    <property type="entry name" value="HCP-like"/>
    <property type="match status" value="1"/>
</dbReference>
<comment type="caution">
    <text evidence="3">The sequence shown here is derived from an EMBL/GenBank/DDBJ whole genome shotgun (WGS) entry which is preliminary data.</text>
</comment>
<dbReference type="Gene3D" id="1.25.40.10">
    <property type="entry name" value="Tetratricopeptide repeat domain"/>
    <property type="match status" value="2"/>
</dbReference>
<sequence length="430" mass="48010">MSGQSEVNRRIKELRLRLGLTQAQLARPEFSESYISLIESGNRTPSPTVLETIARKLNSSVDYLVHGIEAGEIRRLKDDLQSARTELESGNKDEALFLYQRLTSEPNISRLPELLFPAKYGLALTLEACGNLKEAVRILSDLRANHRNSLSDELRIGTALALTRCYRDRGDFELAAQTAEDEIAAMIGKGWTDHLIELGATLMSVFYERGDLLRAEQYAAQLLAAAEELGTPRAIVAVNWNAAVVADMMGKREEALKRIERAWTIQSVSGDARNRARLHSEYLHIRLRLRPEEAAECRDELLQTEHELRNSAASTFDLAYCYYLLCRAEIELGQPELAVEYGLKAIRLVGETDGVTFADCQVFLAKAYQMLGRNDEAATALNTAANTLAEEPPNRMTAEVWLMAADVWQALGDQEESRNAFQRAMECGGV</sequence>
<dbReference type="GO" id="GO:0003677">
    <property type="term" value="F:DNA binding"/>
    <property type="evidence" value="ECO:0007669"/>
    <property type="project" value="UniProtKB-KW"/>
</dbReference>
<dbReference type="SMART" id="SM00530">
    <property type="entry name" value="HTH_XRE"/>
    <property type="match status" value="1"/>
</dbReference>
<gene>
    <name evidence="3" type="ORF">FHX40_1581</name>
</gene>
<evidence type="ECO:0000256" key="1">
    <source>
        <dbReference type="ARBA" id="ARBA00023125"/>
    </source>
</evidence>
<dbReference type="GO" id="GO:0005829">
    <property type="term" value="C:cytosol"/>
    <property type="evidence" value="ECO:0007669"/>
    <property type="project" value="TreeGrafter"/>
</dbReference>
<dbReference type="Proteomes" id="UP000319213">
    <property type="component" value="Unassembled WGS sequence"/>
</dbReference>
<reference evidence="3 4" key="1">
    <citation type="submission" date="2019-06" db="EMBL/GenBank/DDBJ databases">
        <title>Sequencing the genomes of 1000 actinobacteria strains.</title>
        <authorList>
            <person name="Klenk H.-P."/>
        </authorList>
    </citation>
    <scope>NUCLEOTIDE SEQUENCE [LARGE SCALE GENOMIC DNA]</scope>
    <source>
        <strain evidence="3 4">DSM 43186</strain>
    </source>
</reference>
<feature type="domain" description="HTH cro/C1-type" evidence="2">
    <location>
        <begin position="11"/>
        <end position="64"/>
    </location>
</feature>
<evidence type="ECO:0000259" key="2">
    <source>
        <dbReference type="PROSITE" id="PS50943"/>
    </source>
</evidence>
<dbReference type="CDD" id="cd00093">
    <property type="entry name" value="HTH_XRE"/>
    <property type="match status" value="1"/>
</dbReference>
<dbReference type="AlphaFoldDB" id="A0A543IWE8"/>
<dbReference type="SUPFAM" id="SSF48452">
    <property type="entry name" value="TPR-like"/>
    <property type="match status" value="1"/>
</dbReference>
<dbReference type="PANTHER" id="PTHR46797:SF1">
    <property type="entry name" value="METHYLPHOSPHONATE SYNTHASE"/>
    <property type="match status" value="1"/>
</dbReference>
<dbReference type="PANTHER" id="PTHR46797">
    <property type="entry name" value="HTH-TYPE TRANSCRIPTIONAL REGULATOR"/>
    <property type="match status" value="1"/>
</dbReference>
<dbReference type="InterPro" id="IPR011990">
    <property type="entry name" value="TPR-like_helical_dom_sf"/>
</dbReference>
<dbReference type="RefSeq" id="WP_142258999.1">
    <property type="nucleotide sequence ID" value="NZ_BMPV01000003.1"/>
</dbReference>
<dbReference type="Gene3D" id="1.10.260.40">
    <property type="entry name" value="lambda repressor-like DNA-binding domains"/>
    <property type="match status" value="1"/>
</dbReference>
<organism evidence="3 4">
    <name type="scientific">Thermopolyspora flexuosa</name>
    <dbReference type="NCBI Taxonomy" id="103836"/>
    <lineage>
        <taxon>Bacteria</taxon>
        <taxon>Bacillati</taxon>
        <taxon>Actinomycetota</taxon>
        <taxon>Actinomycetes</taxon>
        <taxon>Streptosporangiales</taxon>
        <taxon>Streptosporangiaceae</taxon>
        <taxon>Thermopolyspora</taxon>
    </lineage>
</organism>
<dbReference type="GO" id="GO:0003700">
    <property type="term" value="F:DNA-binding transcription factor activity"/>
    <property type="evidence" value="ECO:0007669"/>
    <property type="project" value="TreeGrafter"/>
</dbReference>
<dbReference type="EMBL" id="VFPQ01000001">
    <property type="protein sequence ID" value="TQM74895.1"/>
    <property type="molecule type" value="Genomic_DNA"/>
</dbReference>
<protein>
    <submittedName>
        <fullName evidence="3">DNA-binding XRE family transcriptional regulator</fullName>
    </submittedName>
</protein>
<proteinExistence type="predicted"/>
<keyword evidence="4" id="KW-1185">Reference proteome</keyword>
<name>A0A543IWE8_9ACTN</name>
<dbReference type="InterPro" id="IPR001387">
    <property type="entry name" value="Cro/C1-type_HTH"/>
</dbReference>
<dbReference type="PROSITE" id="PS50943">
    <property type="entry name" value="HTH_CROC1"/>
    <property type="match status" value="1"/>
</dbReference>